<dbReference type="STRING" id="56408.A0A1E5RE08"/>
<accession>A0A1E5RE08</accession>
<feature type="domain" description="N-acetyltransferase" evidence="4">
    <location>
        <begin position="6"/>
        <end position="165"/>
    </location>
</feature>
<dbReference type="PANTHER" id="PTHR45896:SF1">
    <property type="entry name" value="N-ALPHA-ACETYLTRANSFERASE 30"/>
    <property type="match status" value="1"/>
</dbReference>
<evidence type="ECO:0000259" key="4">
    <source>
        <dbReference type="PROSITE" id="PS51186"/>
    </source>
</evidence>
<dbReference type="PROSITE" id="PS51186">
    <property type="entry name" value="GNAT"/>
    <property type="match status" value="1"/>
</dbReference>
<dbReference type="OrthoDB" id="249099at2759"/>
<comment type="similarity">
    <text evidence="3">Belongs to the acetyltransferase family. MAK3 subfamily.</text>
</comment>
<dbReference type="AlphaFoldDB" id="A0A1E5RE08"/>
<keyword evidence="1 5" id="KW-0808">Transferase</keyword>
<dbReference type="SUPFAM" id="SSF55729">
    <property type="entry name" value="Acyl-CoA N-acyltransferases (Nat)"/>
    <property type="match status" value="1"/>
</dbReference>
<dbReference type="Pfam" id="PF00583">
    <property type="entry name" value="Acetyltransf_1"/>
    <property type="match status" value="1"/>
</dbReference>
<dbReference type="InParanoid" id="A0A1E5RE08"/>
<dbReference type="Gene3D" id="3.40.630.30">
    <property type="match status" value="1"/>
</dbReference>
<dbReference type="EMBL" id="LPNM01000007">
    <property type="protein sequence ID" value="OEJ85139.1"/>
    <property type="molecule type" value="Genomic_DNA"/>
</dbReference>
<dbReference type="CDD" id="cd04301">
    <property type="entry name" value="NAT_SF"/>
    <property type="match status" value="1"/>
</dbReference>
<dbReference type="GO" id="GO:0004596">
    <property type="term" value="F:protein-N-terminal amino-acid acetyltransferase activity"/>
    <property type="evidence" value="ECO:0007669"/>
    <property type="project" value="InterPro"/>
</dbReference>
<keyword evidence="2" id="KW-0012">Acyltransferase</keyword>
<organism evidence="5 6">
    <name type="scientific">Hanseniaspora osmophila</name>
    <dbReference type="NCBI Taxonomy" id="56408"/>
    <lineage>
        <taxon>Eukaryota</taxon>
        <taxon>Fungi</taxon>
        <taxon>Dikarya</taxon>
        <taxon>Ascomycota</taxon>
        <taxon>Saccharomycotina</taxon>
        <taxon>Saccharomycetes</taxon>
        <taxon>Saccharomycodales</taxon>
        <taxon>Saccharomycodaceae</taxon>
        <taxon>Hanseniaspora</taxon>
    </lineage>
</organism>
<evidence type="ECO:0000256" key="3">
    <source>
        <dbReference type="ARBA" id="ARBA00024025"/>
    </source>
</evidence>
<sequence>MTIEYEVLDLKNEQLFFQVKDLIDNDLSEPYSIYVYRYFLNQWPELCFIAYDTENPTEKHGSREPVGCIISKCEPHRGGARLRGYIGMLVIQEKYRGKGIAKELIRKTLDALENEMHCDEIMLETECSNEAALHLYEGFGFIRMKRLFRYYLNKGDAFKLILPLTKKSGVRSLFLTNDQGEPLDVI</sequence>
<keyword evidence="6" id="KW-1185">Reference proteome</keyword>
<evidence type="ECO:0000313" key="6">
    <source>
        <dbReference type="Proteomes" id="UP000095728"/>
    </source>
</evidence>
<evidence type="ECO:0000256" key="1">
    <source>
        <dbReference type="ARBA" id="ARBA00022679"/>
    </source>
</evidence>
<dbReference type="FunFam" id="3.40.630.30:FF:000091">
    <property type="entry name" value="Peptide alpha-N-acetyltransferase"/>
    <property type="match status" value="1"/>
</dbReference>
<evidence type="ECO:0000256" key="2">
    <source>
        <dbReference type="ARBA" id="ARBA00023315"/>
    </source>
</evidence>
<comment type="caution">
    <text evidence="5">The sequence shown here is derived from an EMBL/GenBank/DDBJ whole genome shotgun (WGS) entry which is preliminary data.</text>
</comment>
<dbReference type="Proteomes" id="UP000095728">
    <property type="component" value="Unassembled WGS sequence"/>
</dbReference>
<dbReference type="InterPro" id="IPR000182">
    <property type="entry name" value="GNAT_dom"/>
</dbReference>
<dbReference type="FunCoup" id="A0A1E5RE08">
    <property type="interactions" value="454"/>
</dbReference>
<evidence type="ECO:0000313" key="5">
    <source>
        <dbReference type="EMBL" id="OEJ85139.1"/>
    </source>
</evidence>
<dbReference type="GO" id="GO:0031417">
    <property type="term" value="C:NatC complex"/>
    <property type="evidence" value="ECO:0007669"/>
    <property type="project" value="TreeGrafter"/>
</dbReference>
<protein>
    <submittedName>
        <fullName evidence="5">N-alpha-acetyltransferase 30</fullName>
    </submittedName>
</protein>
<dbReference type="InterPro" id="IPR044542">
    <property type="entry name" value="NAA30-like"/>
</dbReference>
<name>A0A1E5RE08_9ASCO</name>
<dbReference type="InterPro" id="IPR016181">
    <property type="entry name" value="Acyl_CoA_acyltransferase"/>
</dbReference>
<dbReference type="PANTHER" id="PTHR45896">
    <property type="entry name" value="N-ALPHA-ACETYLTRANSFERASE 30"/>
    <property type="match status" value="1"/>
</dbReference>
<proteinExistence type="inferred from homology"/>
<reference evidence="6" key="1">
    <citation type="journal article" date="2016" name="Genome Announc.">
        <title>Genome sequences of three species of Hanseniaspora isolated from spontaneous wine fermentations.</title>
        <authorList>
            <person name="Sternes P.R."/>
            <person name="Lee D."/>
            <person name="Kutyna D.R."/>
            <person name="Borneman A.R."/>
        </authorList>
    </citation>
    <scope>NUCLEOTIDE SEQUENCE [LARGE SCALE GENOMIC DNA]</scope>
    <source>
        <strain evidence="6">AWRI3579</strain>
    </source>
</reference>
<gene>
    <name evidence="5" type="ORF">AWRI3579_g2151</name>
</gene>